<dbReference type="FunFam" id="3.40.50.970:FF:000129">
    <property type="entry name" value="Transketolase"/>
    <property type="match status" value="1"/>
</dbReference>
<gene>
    <name evidence="6" type="ORF">FWJ32_10765</name>
</gene>
<reference evidence="6 7" key="1">
    <citation type="submission" date="2019-08" db="EMBL/GenBank/DDBJ databases">
        <title>Calorimonas adulescens gen. nov., sp. nov., an anaerobic thermophilic bacterium from Sakhalin hot spring.</title>
        <authorList>
            <person name="Khomyakova M.A."/>
            <person name="Merkel A.Y."/>
            <person name="Novikov A."/>
            <person name="Bonch-Osmolovskaya E.A."/>
            <person name="Slobodkin A.I."/>
        </authorList>
    </citation>
    <scope>NUCLEOTIDE SEQUENCE [LARGE SCALE GENOMIC DNA]</scope>
    <source>
        <strain evidence="6 7">A05MB</strain>
    </source>
</reference>
<evidence type="ECO:0000256" key="3">
    <source>
        <dbReference type="ARBA" id="ARBA00022679"/>
    </source>
</evidence>
<sequence>MDKIATRDAYGKTLLELGSQNNNIVVLDADLSKSTKTNEFAKAYPERFFDMGISEQDMIGTAAGLATCGKIPFASSFAVFATGRAYDQIRDSICYPNLNVKIAATHAGLTVGEDGATHQALEDISLMRSLPNMTVITPADGTSAKALIKLAAEHKGPVYIRLGRPSVPVIYQDTQQFQIGKGIKLKEGKHISIIAAGIMVSKALEAADALQKEGITAEVIDIHTIKPIDKDLIIDTARKTGRVITCEEHNIYGGLGSAVCEVLSENYPVRVKRIGVKDTFGESGTPDELLKKYGLTSEDIVMAARELL</sequence>
<protein>
    <submittedName>
        <fullName evidence="6">Transketolase family protein</fullName>
    </submittedName>
</protein>
<keyword evidence="3" id="KW-0808">Transferase</keyword>
<dbReference type="InterPro" id="IPR033248">
    <property type="entry name" value="Transketolase_C"/>
</dbReference>
<dbReference type="SUPFAM" id="SSF52518">
    <property type="entry name" value="Thiamin diphosphate-binding fold (THDP-binding)"/>
    <property type="match status" value="1"/>
</dbReference>
<dbReference type="RefSeq" id="WP_149545961.1">
    <property type="nucleotide sequence ID" value="NZ_VTPS01000018.1"/>
</dbReference>
<comment type="similarity">
    <text evidence="2">Belongs to the transketolase family.</text>
</comment>
<dbReference type="SMART" id="SM00861">
    <property type="entry name" value="Transket_pyr"/>
    <property type="match status" value="1"/>
</dbReference>
<evidence type="ECO:0000313" key="7">
    <source>
        <dbReference type="Proteomes" id="UP000322976"/>
    </source>
</evidence>
<dbReference type="PANTHER" id="PTHR43825:SF1">
    <property type="entry name" value="TRANSKETOLASE-LIKE PYRIMIDINE-BINDING DOMAIN-CONTAINING PROTEIN"/>
    <property type="match status" value="1"/>
</dbReference>
<dbReference type="Gene3D" id="3.40.50.970">
    <property type="match status" value="1"/>
</dbReference>
<comment type="cofactor">
    <cofactor evidence="1">
        <name>thiamine diphosphate</name>
        <dbReference type="ChEBI" id="CHEBI:58937"/>
    </cofactor>
</comment>
<dbReference type="InterPro" id="IPR020826">
    <property type="entry name" value="Transketolase_BS"/>
</dbReference>
<keyword evidence="7" id="KW-1185">Reference proteome</keyword>
<dbReference type="CDD" id="cd07033">
    <property type="entry name" value="TPP_PYR_DXS_TK_like"/>
    <property type="match status" value="1"/>
</dbReference>
<evidence type="ECO:0000256" key="4">
    <source>
        <dbReference type="ARBA" id="ARBA00023052"/>
    </source>
</evidence>
<dbReference type="Gene3D" id="3.40.50.920">
    <property type="match status" value="1"/>
</dbReference>
<keyword evidence="4" id="KW-0786">Thiamine pyrophosphate</keyword>
<dbReference type="InterPro" id="IPR051157">
    <property type="entry name" value="PDH/Transketolase"/>
</dbReference>
<dbReference type="Pfam" id="PF02780">
    <property type="entry name" value="Transketolase_C"/>
    <property type="match status" value="1"/>
</dbReference>
<name>A0A5D8QC21_9THEO</name>
<dbReference type="AlphaFoldDB" id="A0A5D8QC21"/>
<dbReference type="Pfam" id="PF02779">
    <property type="entry name" value="Transket_pyr"/>
    <property type="match status" value="1"/>
</dbReference>
<dbReference type="SUPFAM" id="SSF52922">
    <property type="entry name" value="TK C-terminal domain-like"/>
    <property type="match status" value="1"/>
</dbReference>
<organism evidence="6 7">
    <name type="scientific">Calorimonas adulescens</name>
    <dbReference type="NCBI Taxonomy" id="2606906"/>
    <lineage>
        <taxon>Bacteria</taxon>
        <taxon>Bacillati</taxon>
        <taxon>Bacillota</taxon>
        <taxon>Clostridia</taxon>
        <taxon>Thermoanaerobacterales</taxon>
        <taxon>Thermoanaerobacteraceae</taxon>
        <taxon>Calorimonas</taxon>
    </lineage>
</organism>
<proteinExistence type="inferred from homology"/>
<dbReference type="PANTHER" id="PTHR43825">
    <property type="entry name" value="PYRUVATE DEHYDROGENASE E1 COMPONENT"/>
    <property type="match status" value="1"/>
</dbReference>
<evidence type="ECO:0000259" key="5">
    <source>
        <dbReference type="SMART" id="SM00861"/>
    </source>
</evidence>
<dbReference type="InterPro" id="IPR009014">
    <property type="entry name" value="Transketo_C/PFOR_II"/>
</dbReference>
<evidence type="ECO:0000256" key="2">
    <source>
        <dbReference type="ARBA" id="ARBA00007131"/>
    </source>
</evidence>
<dbReference type="Proteomes" id="UP000322976">
    <property type="component" value="Unassembled WGS sequence"/>
</dbReference>
<dbReference type="PROSITE" id="PS00802">
    <property type="entry name" value="TRANSKETOLASE_2"/>
    <property type="match status" value="1"/>
</dbReference>
<evidence type="ECO:0000313" key="6">
    <source>
        <dbReference type="EMBL" id="TZE81093.1"/>
    </source>
</evidence>
<comment type="caution">
    <text evidence="6">The sequence shown here is derived from an EMBL/GenBank/DDBJ whole genome shotgun (WGS) entry which is preliminary data.</text>
</comment>
<dbReference type="EMBL" id="VTPS01000018">
    <property type="protein sequence ID" value="TZE81093.1"/>
    <property type="molecule type" value="Genomic_DNA"/>
</dbReference>
<dbReference type="InterPro" id="IPR029061">
    <property type="entry name" value="THDP-binding"/>
</dbReference>
<accession>A0A5D8QC21</accession>
<evidence type="ECO:0000256" key="1">
    <source>
        <dbReference type="ARBA" id="ARBA00001964"/>
    </source>
</evidence>
<feature type="domain" description="Transketolase-like pyrimidine-binding" evidence="5">
    <location>
        <begin position="4"/>
        <end position="169"/>
    </location>
</feature>
<dbReference type="InterPro" id="IPR005475">
    <property type="entry name" value="Transketolase-like_Pyr-bd"/>
</dbReference>
<dbReference type="GO" id="GO:0016740">
    <property type="term" value="F:transferase activity"/>
    <property type="evidence" value="ECO:0007669"/>
    <property type="project" value="UniProtKB-KW"/>
</dbReference>